<evidence type="ECO:0000256" key="1">
    <source>
        <dbReference type="ARBA" id="ARBA00022527"/>
    </source>
</evidence>
<comment type="caution">
    <text evidence="3">The sequence shown here is derived from an EMBL/GenBank/DDBJ whole genome shotgun (WGS) entry which is preliminary data.</text>
</comment>
<accession>A0A926GBN9</accession>
<dbReference type="GO" id="GO:0005524">
    <property type="term" value="F:ATP binding"/>
    <property type="evidence" value="ECO:0007669"/>
    <property type="project" value="UniProtKB-KW"/>
</dbReference>
<protein>
    <submittedName>
        <fullName evidence="3">ATP-binding protein</fullName>
    </submittedName>
</protein>
<dbReference type="CDD" id="cd16936">
    <property type="entry name" value="HATPase_RsbW-like"/>
    <property type="match status" value="1"/>
</dbReference>
<keyword evidence="4" id="KW-1185">Reference proteome</keyword>
<dbReference type="Pfam" id="PF13581">
    <property type="entry name" value="HATPase_c_2"/>
    <property type="match status" value="1"/>
</dbReference>
<dbReference type="PANTHER" id="PTHR35526">
    <property type="entry name" value="ANTI-SIGMA-F FACTOR RSBW-RELATED"/>
    <property type="match status" value="1"/>
</dbReference>
<evidence type="ECO:0000313" key="3">
    <source>
        <dbReference type="EMBL" id="MBC9246135.1"/>
    </source>
</evidence>
<name>A0A926GBN9_9RHOB</name>
<dbReference type="GO" id="GO:0004674">
    <property type="term" value="F:protein serine/threonine kinase activity"/>
    <property type="evidence" value="ECO:0007669"/>
    <property type="project" value="UniProtKB-KW"/>
</dbReference>
<dbReference type="EMBL" id="JACOQL010000002">
    <property type="protein sequence ID" value="MBC9246135.1"/>
    <property type="molecule type" value="Genomic_DNA"/>
</dbReference>
<dbReference type="Gene3D" id="3.30.565.10">
    <property type="entry name" value="Histidine kinase-like ATPase, C-terminal domain"/>
    <property type="match status" value="1"/>
</dbReference>
<sequence>MIPHDRQKAGLGGRPSLQMQKMFHRVMQADPMAVRQALIDIRARFGDDVSHDTIGRLELVLAEVMNNITEHTAPSRTDGLRRSASMIHLSIVRDSTGLACAVSDDGQSLPEDCLRPRTLPEAAHPDMPEGGYGWFLIQDLTQALCYYREGSRNFLAFNIPFAA</sequence>
<keyword evidence="1" id="KW-0418">Kinase</keyword>
<reference evidence="3" key="1">
    <citation type="submission" date="2020-08" db="EMBL/GenBank/DDBJ databases">
        <title>Paracoccus amoyensis sp. nov., isolated from the surface seawater at coast of Xiamen, Fujian.</title>
        <authorList>
            <person name="Lyu L."/>
        </authorList>
    </citation>
    <scope>NUCLEOTIDE SEQUENCE</scope>
    <source>
        <strain evidence="3">11-3</strain>
    </source>
</reference>
<evidence type="ECO:0000313" key="4">
    <source>
        <dbReference type="Proteomes" id="UP000608594"/>
    </source>
</evidence>
<dbReference type="SUPFAM" id="SSF55874">
    <property type="entry name" value="ATPase domain of HSP90 chaperone/DNA topoisomerase II/histidine kinase"/>
    <property type="match status" value="1"/>
</dbReference>
<dbReference type="PANTHER" id="PTHR35526:SF3">
    <property type="entry name" value="ANTI-SIGMA-F FACTOR RSBW"/>
    <property type="match status" value="1"/>
</dbReference>
<gene>
    <name evidence="3" type="ORF">H4P12_05280</name>
</gene>
<keyword evidence="3" id="KW-0547">Nucleotide-binding</keyword>
<dbReference type="RefSeq" id="WP_187792581.1">
    <property type="nucleotide sequence ID" value="NZ_JACOQL010000002.1"/>
</dbReference>
<proteinExistence type="predicted"/>
<organism evidence="3 4">
    <name type="scientific">Paracoccus amoyensis</name>
    <dbReference type="NCBI Taxonomy" id="2760093"/>
    <lineage>
        <taxon>Bacteria</taxon>
        <taxon>Pseudomonadati</taxon>
        <taxon>Pseudomonadota</taxon>
        <taxon>Alphaproteobacteria</taxon>
        <taxon>Rhodobacterales</taxon>
        <taxon>Paracoccaceae</taxon>
        <taxon>Paracoccus</taxon>
    </lineage>
</organism>
<dbReference type="InterPro" id="IPR003594">
    <property type="entry name" value="HATPase_dom"/>
</dbReference>
<feature type="domain" description="Histidine kinase/HSP90-like ATPase" evidence="2">
    <location>
        <begin position="30"/>
        <end position="154"/>
    </location>
</feature>
<dbReference type="AlphaFoldDB" id="A0A926GBN9"/>
<dbReference type="InterPro" id="IPR036890">
    <property type="entry name" value="HATPase_C_sf"/>
</dbReference>
<keyword evidence="1" id="KW-0723">Serine/threonine-protein kinase</keyword>
<evidence type="ECO:0000259" key="2">
    <source>
        <dbReference type="Pfam" id="PF13581"/>
    </source>
</evidence>
<dbReference type="Proteomes" id="UP000608594">
    <property type="component" value="Unassembled WGS sequence"/>
</dbReference>
<dbReference type="InterPro" id="IPR050267">
    <property type="entry name" value="Anti-sigma-factor_SerPK"/>
</dbReference>
<keyword evidence="3" id="KW-0067">ATP-binding</keyword>
<keyword evidence="1" id="KW-0808">Transferase</keyword>